<dbReference type="EMBL" id="QLMJ01000013">
    <property type="protein sequence ID" value="RAK32939.1"/>
    <property type="molecule type" value="Genomic_DNA"/>
</dbReference>
<proteinExistence type="predicted"/>
<dbReference type="OrthoDB" id="99456at2"/>
<sequence>MQHKRLAGLTASVLLLTSGCSGDEDAADTTASTSPTVAASTSATTETPDVAPYIDIVSGTVDVDEVNEQTGQKDFTIAFVLADSAGSCTATWGGTKAINDSTVQAAIAKITALDGDTVVSTGGATGTYLESVCAADELATAYASALDAAGSNALDVDIEQTITAATVTQALSTLQADRGTAITLTVPVGGTVLGLTDTSTALLQSAKDAGLDVTVNAMTMNFTEEDDWGTSMTTATEAVVADVKSVWTDLSDTEAYAMLGVTPMIGVNDTGPITETSDAQTLLDYAEEKGLGFVRFWSVNRDNGDCATGEVEAACSGITQDAYAFTKLFVDFSK</sequence>
<feature type="signal peptide" evidence="2">
    <location>
        <begin position="1"/>
        <end position="26"/>
    </location>
</feature>
<protein>
    <submittedName>
        <fullName evidence="3">Chitinase</fullName>
    </submittedName>
</protein>
<keyword evidence="2" id="KW-0732">Signal</keyword>
<dbReference type="InterPro" id="IPR052750">
    <property type="entry name" value="GH18_Chitinase"/>
</dbReference>
<organism evidence="3 4">
    <name type="scientific">Actinoplanes lutulentus</name>
    <dbReference type="NCBI Taxonomy" id="1287878"/>
    <lineage>
        <taxon>Bacteria</taxon>
        <taxon>Bacillati</taxon>
        <taxon>Actinomycetota</taxon>
        <taxon>Actinomycetes</taxon>
        <taxon>Micromonosporales</taxon>
        <taxon>Micromonosporaceae</taxon>
        <taxon>Actinoplanes</taxon>
    </lineage>
</organism>
<gene>
    <name evidence="3" type="ORF">B0I29_113236</name>
</gene>
<evidence type="ECO:0000313" key="3">
    <source>
        <dbReference type="EMBL" id="RAK32939.1"/>
    </source>
</evidence>
<accession>A0A327ZCF0</accession>
<dbReference type="PANTHER" id="PTHR42976">
    <property type="entry name" value="BIFUNCTIONAL CHITINASE/LYSOZYME-RELATED"/>
    <property type="match status" value="1"/>
</dbReference>
<dbReference type="AlphaFoldDB" id="A0A327ZCF0"/>
<feature type="chain" id="PRO_5016364809" evidence="2">
    <location>
        <begin position="27"/>
        <end position="334"/>
    </location>
</feature>
<feature type="compositionally biased region" description="Low complexity" evidence="1">
    <location>
        <begin position="28"/>
        <end position="44"/>
    </location>
</feature>
<evidence type="ECO:0000313" key="4">
    <source>
        <dbReference type="Proteomes" id="UP000249341"/>
    </source>
</evidence>
<dbReference type="PANTHER" id="PTHR42976:SF1">
    <property type="entry name" value="GH18 DOMAIN-CONTAINING PROTEIN-RELATED"/>
    <property type="match status" value="1"/>
</dbReference>
<feature type="region of interest" description="Disordered" evidence="1">
    <location>
        <begin position="24"/>
        <end position="44"/>
    </location>
</feature>
<keyword evidence="4" id="KW-1185">Reference proteome</keyword>
<reference evidence="3 4" key="1">
    <citation type="submission" date="2018-06" db="EMBL/GenBank/DDBJ databases">
        <title>Genomic Encyclopedia of Type Strains, Phase III (KMG-III): the genomes of soil and plant-associated and newly described type strains.</title>
        <authorList>
            <person name="Whitman W."/>
        </authorList>
    </citation>
    <scope>NUCLEOTIDE SEQUENCE [LARGE SCALE GENOMIC DNA]</scope>
    <source>
        <strain evidence="3 4">CGMCC 4.7090</strain>
    </source>
</reference>
<comment type="caution">
    <text evidence="3">The sequence shown here is derived from an EMBL/GenBank/DDBJ whole genome shotgun (WGS) entry which is preliminary data.</text>
</comment>
<dbReference type="RefSeq" id="WP_111651825.1">
    <property type="nucleotide sequence ID" value="NZ_JACHWI010000005.1"/>
</dbReference>
<evidence type="ECO:0000256" key="1">
    <source>
        <dbReference type="SAM" id="MobiDB-lite"/>
    </source>
</evidence>
<evidence type="ECO:0000256" key="2">
    <source>
        <dbReference type="SAM" id="SignalP"/>
    </source>
</evidence>
<dbReference type="Proteomes" id="UP000249341">
    <property type="component" value="Unassembled WGS sequence"/>
</dbReference>
<dbReference type="PROSITE" id="PS51257">
    <property type="entry name" value="PROKAR_LIPOPROTEIN"/>
    <property type="match status" value="1"/>
</dbReference>
<dbReference type="InterPro" id="IPR017853">
    <property type="entry name" value="GH"/>
</dbReference>
<dbReference type="SUPFAM" id="SSF51445">
    <property type="entry name" value="(Trans)glycosidases"/>
    <property type="match status" value="1"/>
</dbReference>
<dbReference type="Gene3D" id="3.20.20.80">
    <property type="entry name" value="Glycosidases"/>
    <property type="match status" value="1"/>
</dbReference>
<name>A0A327ZCF0_9ACTN</name>